<evidence type="ECO:0000256" key="1">
    <source>
        <dbReference type="SAM" id="MobiDB-lite"/>
    </source>
</evidence>
<keyword evidence="3" id="KW-1185">Reference proteome</keyword>
<evidence type="ECO:0000313" key="2">
    <source>
        <dbReference type="EMBL" id="VFV40079.1"/>
    </source>
</evidence>
<proteinExistence type="predicted"/>
<name>A0A485P726_LYNPA</name>
<dbReference type="AlphaFoldDB" id="A0A485P726"/>
<feature type="compositionally biased region" description="Low complexity" evidence="1">
    <location>
        <begin position="23"/>
        <end position="33"/>
    </location>
</feature>
<evidence type="ECO:0000313" key="3">
    <source>
        <dbReference type="Proteomes" id="UP000386466"/>
    </source>
</evidence>
<feature type="region of interest" description="Disordered" evidence="1">
    <location>
        <begin position="1"/>
        <end position="51"/>
    </location>
</feature>
<dbReference type="Proteomes" id="UP000386466">
    <property type="component" value="Unassembled WGS sequence"/>
</dbReference>
<organism evidence="2 3">
    <name type="scientific">Lynx pardinus</name>
    <name type="common">Iberian lynx</name>
    <name type="synonym">Felis pardina</name>
    <dbReference type="NCBI Taxonomy" id="191816"/>
    <lineage>
        <taxon>Eukaryota</taxon>
        <taxon>Metazoa</taxon>
        <taxon>Chordata</taxon>
        <taxon>Craniata</taxon>
        <taxon>Vertebrata</taxon>
        <taxon>Euteleostomi</taxon>
        <taxon>Mammalia</taxon>
        <taxon>Eutheria</taxon>
        <taxon>Laurasiatheria</taxon>
        <taxon>Carnivora</taxon>
        <taxon>Feliformia</taxon>
        <taxon>Felidae</taxon>
        <taxon>Felinae</taxon>
        <taxon>Lynx</taxon>
    </lineage>
</organism>
<gene>
    <name evidence="2" type="ORF">LYPA_23C015534</name>
</gene>
<protein>
    <submittedName>
        <fullName evidence="2">Uncharacterized protein</fullName>
    </submittedName>
</protein>
<dbReference type="EMBL" id="CAAGRJ010028392">
    <property type="protein sequence ID" value="VFV40079.1"/>
    <property type="molecule type" value="Genomic_DNA"/>
</dbReference>
<accession>A0A485P726</accession>
<reference evidence="2 3" key="1">
    <citation type="submission" date="2019-01" db="EMBL/GenBank/DDBJ databases">
        <authorList>
            <person name="Alioto T."/>
            <person name="Alioto T."/>
        </authorList>
    </citation>
    <scope>NUCLEOTIDE SEQUENCE [LARGE SCALE GENOMIC DNA]</scope>
</reference>
<sequence length="51" mass="5302">MAGVQAPGTLTARSTPPAAPGFLTLRTNTRRTTPSSDTCASDGPAINRRFL</sequence>